<dbReference type="PROSITE" id="PS50943">
    <property type="entry name" value="HTH_CROC1"/>
    <property type="match status" value="1"/>
</dbReference>
<feature type="domain" description="HTH cro/C1-type" evidence="1">
    <location>
        <begin position="12"/>
        <end position="70"/>
    </location>
</feature>
<accession>A0A923HEK4</accession>
<evidence type="ECO:0000313" key="3">
    <source>
        <dbReference type="Proteomes" id="UP000634011"/>
    </source>
</evidence>
<evidence type="ECO:0000259" key="1">
    <source>
        <dbReference type="PROSITE" id="PS50943"/>
    </source>
</evidence>
<proteinExistence type="predicted"/>
<dbReference type="InterPro" id="IPR010982">
    <property type="entry name" value="Lambda_DNA-bd_dom_sf"/>
</dbReference>
<dbReference type="EMBL" id="JACOFV010000007">
    <property type="protein sequence ID" value="MBC3862329.1"/>
    <property type="molecule type" value="Genomic_DNA"/>
</dbReference>
<dbReference type="Proteomes" id="UP000634011">
    <property type="component" value="Unassembled WGS sequence"/>
</dbReference>
<dbReference type="CDD" id="cd00093">
    <property type="entry name" value="HTH_XRE"/>
    <property type="match status" value="1"/>
</dbReference>
<protein>
    <submittedName>
        <fullName evidence="2">Helix-turn-helix transcriptional regulator</fullName>
    </submittedName>
</protein>
<dbReference type="InterPro" id="IPR001387">
    <property type="entry name" value="Cro/C1-type_HTH"/>
</dbReference>
<dbReference type="AlphaFoldDB" id="A0A923HEK4"/>
<dbReference type="Gene3D" id="1.10.260.40">
    <property type="entry name" value="lambda repressor-like DNA-binding domains"/>
    <property type="match status" value="1"/>
</dbReference>
<dbReference type="RefSeq" id="WP_186912284.1">
    <property type="nucleotide sequence ID" value="NZ_JACOFV010000007.1"/>
</dbReference>
<name>A0A923HEK4_9BURK</name>
<dbReference type="SMART" id="SM00530">
    <property type="entry name" value="HTH_XRE"/>
    <property type="match status" value="1"/>
</dbReference>
<dbReference type="GO" id="GO:0003677">
    <property type="term" value="F:DNA binding"/>
    <property type="evidence" value="ECO:0007669"/>
    <property type="project" value="InterPro"/>
</dbReference>
<comment type="caution">
    <text evidence="2">The sequence shown here is derived from an EMBL/GenBank/DDBJ whole genome shotgun (WGS) entry which is preliminary data.</text>
</comment>
<dbReference type="Pfam" id="PF01381">
    <property type="entry name" value="HTH_3"/>
    <property type="match status" value="1"/>
</dbReference>
<evidence type="ECO:0000313" key="2">
    <source>
        <dbReference type="EMBL" id="MBC3862329.1"/>
    </source>
</evidence>
<reference evidence="2" key="1">
    <citation type="submission" date="2020-08" db="EMBL/GenBank/DDBJ databases">
        <title>Novel species isolated from subtropical streams in China.</title>
        <authorList>
            <person name="Lu H."/>
        </authorList>
    </citation>
    <scope>NUCLEOTIDE SEQUENCE</scope>
    <source>
        <strain evidence="2">KACC 12607</strain>
    </source>
</reference>
<sequence>MSRGNVVFGLRLKTLRLEQNLSQKQLGIEAGIDKFVASTRINRYEQSVHAPDYAIVQMLAKVLNAPVTYFFAEEDDIAGLLISYHRMNNKEKKEVLKYVTVLNSQSIVSLPNDLDQY</sequence>
<keyword evidence="3" id="KW-1185">Reference proteome</keyword>
<dbReference type="SUPFAM" id="SSF47413">
    <property type="entry name" value="lambda repressor-like DNA-binding domains"/>
    <property type="match status" value="1"/>
</dbReference>
<gene>
    <name evidence="2" type="ORF">H8K32_09490</name>
</gene>
<organism evidence="2 3">
    <name type="scientific">Undibacterium jejuense</name>
    <dbReference type="NCBI Taxonomy" id="1344949"/>
    <lineage>
        <taxon>Bacteria</taxon>
        <taxon>Pseudomonadati</taxon>
        <taxon>Pseudomonadota</taxon>
        <taxon>Betaproteobacteria</taxon>
        <taxon>Burkholderiales</taxon>
        <taxon>Oxalobacteraceae</taxon>
        <taxon>Undibacterium</taxon>
    </lineage>
</organism>